<dbReference type="Gene3D" id="3.90.660.20">
    <property type="entry name" value="Protoporphyrinogen oxidase, mitochondrial, domain 2"/>
    <property type="match status" value="1"/>
</dbReference>
<protein>
    <submittedName>
        <fullName evidence="1">Unannotated protein</fullName>
    </submittedName>
</protein>
<evidence type="ECO:0000313" key="1">
    <source>
        <dbReference type="EMBL" id="CAB4551951.1"/>
    </source>
</evidence>
<reference evidence="1" key="1">
    <citation type="submission" date="2020-05" db="EMBL/GenBank/DDBJ databases">
        <authorList>
            <person name="Chiriac C."/>
            <person name="Salcher M."/>
            <person name="Ghai R."/>
            <person name="Kavagutti S V."/>
        </authorList>
    </citation>
    <scope>NUCLEOTIDE SEQUENCE</scope>
</reference>
<organism evidence="1">
    <name type="scientific">freshwater metagenome</name>
    <dbReference type="NCBI Taxonomy" id="449393"/>
    <lineage>
        <taxon>unclassified sequences</taxon>
        <taxon>metagenomes</taxon>
        <taxon>ecological metagenomes</taxon>
    </lineage>
</organism>
<proteinExistence type="predicted"/>
<accession>A0A6J6CKL3</accession>
<dbReference type="EMBL" id="CAEZTD010000005">
    <property type="protein sequence ID" value="CAB4551951.1"/>
    <property type="molecule type" value="Genomic_DNA"/>
</dbReference>
<sequence length="281" mass="30352">MVSRRAAAKREEFPDGSFDVVIRGQGLAAVIAAVDCARIGLRTVVVSPSDWIETRNSASARAGVMEELCAEFGIEFETVRPRKGDESVLGIPASPFSRAVRQACGWGGAWRVYLDRVRPLLAIGEERNLARLVTSRLGATALDKLVRPHTEAVLGCAPEDVDIVDCVPELLPALSRVGSLTLGVVELLATDERFTSMIAPRGGIRALETAAIARADHFAVTRTAPDRQQVSGHTTLDLSAPLFTQALDRAIPIARELARDARRSVLADPDYRPIGPVDLER</sequence>
<dbReference type="Gene3D" id="1.10.3110.10">
    <property type="entry name" value="protoporphyrinogen ix oxidase, domain 3"/>
    <property type="match status" value="1"/>
</dbReference>
<dbReference type="AlphaFoldDB" id="A0A6J6CKL3"/>
<gene>
    <name evidence="1" type="ORF">UFOPK1591_00099</name>
</gene>
<dbReference type="SUPFAM" id="SSF51905">
    <property type="entry name" value="FAD/NAD(P)-binding domain"/>
    <property type="match status" value="1"/>
</dbReference>
<dbReference type="InterPro" id="IPR036188">
    <property type="entry name" value="FAD/NAD-bd_sf"/>
</dbReference>
<name>A0A6J6CKL3_9ZZZZ</name>